<organism evidence="1 2">
    <name type="scientific">Actinidia rufa</name>
    <dbReference type="NCBI Taxonomy" id="165716"/>
    <lineage>
        <taxon>Eukaryota</taxon>
        <taxon>Viridiplantae</taxon>
        <taxon>Streptophyta</taxon>
        <taxon>Embryophyta</taxon>
        <taxon>Tracheophyta</taxon>
        <taxon>Spermatophyta</taxon>
        <taxon>Magnoliopsida</taxon>
        <taxon>eudicotyledons</taxon>
        <taxon>Gunneridae</taxon>
        <taxon>Pentapetalae</taxon>
        <taxon>asterids</taxon>
        <taxon>Ericales</taxon>
        <taxon>Actinidiaceae</taxon>
        <taxon>Actinidia</taxon>
    </lineage>
</organism>
<dbReference type="PANTHER" id="PTHR31606:SF1">
    <property type="entry name" value="WW DOMAIN BINDING PROTEIN 2, ISOFORM E"/>
    <property type="match status" value="1"/>
</dbReference>
<dbReference type="EMBL" id="BJWL01000006">
    <property type="protein sequence ID" value="GFY88061.1"/>
    <property type="molecule type" value="Genomic_DNA"/>
</dbReference>
<evidence type="ECO:0000313" key="1">
    <source>
        <dbReference type="EMBL" id="GFY88061.1"/>
    </source>
</evidence>
<dbReference type="Proteomes" id="UP000585474">
    <property type="component" value="Unassembled WGS sequence"/>
</dbReference>
<dbReference type="InterPro" id="IPR044852">
    <property type="entry name" value="WBP2-like"/>
</dbReference>
<dbReference type="AlphaFoldDB" id="A0A7J0ENJ8"/>
<dbReference type="PANTHER" id="PTHR31606">
    <property type="entry name" value="WW DOMAIN BINDING PROTEIN 2, ISOFORM E"/>
    <property type="match status" value="1"/>
</dbReference>
<dbReference type="GO" id="GO:0003713">
    <property type="term" value="F:transcription coactivator activity"/>
    <property type="evidence" value="ECO:0007669"/>
    <property type="project" value="InterPro"/>
</dbReference>
<dbReference type="GO" id="GO:0005634">
    <property type="term" value="C:nucleus"/>
    <property type="evidence" value="ECO:0007669"/>
    <property type="project" value="TreeGrafter"/>
</dbReference>
<keyword evidence="2" id="KW-1185">Reference proteome</keyword>
<proteinExistence type="predicted"/>
<protein>
    <submittedName>
        <fullName evidence="1">Uncharacterized protein</fullName>
    </submittedName>
</protein>
<gene>
    <name evidence="1" type="ORF">Acr_06g0000010</name>
</gene>
<comment type="caution">
    <text evidence="1">The sequence shown here is derived from an EMBL/GenBank/DDBJ whole genome shotgun (WGS) entry which is preliminary data.</text>
</comment>
<name>A0A7J0ENJ8_9ERIC</name>
<dbReference type="OrthoDB" id="1259151at2759"/>
<accession>A0A7J0ENJ8</accession>
<reference evidence="1 2" key="1">
    <citation type="submission" date="2019-07" db="EMBL/GenBank/DDBJ databases">
        <title>De Novo Assembly of kiwifruit Actinidia rufa.</title>
        <authorList>
            <person name="Sugita-Konishi S."/>
            <person name="Sato K."/>
            <person name="Mori E."/>
            <person name="Abe Y."/>
            <person name="Kisaki G."/>
            <person name="Hamano K."/>
            <person name="Suezawa K."/>
            <person name="Otani M."/>
            <person name="Fukuda T."/>
            <person name="Manabe T."/>
            <person name="Gomi K."/>
            <person name="Tabuchi M."/>
            <person name="Akimitsu K."/>
            <person name="Kataoka I."/>
        </authorList>
    </citation>
    <scope>NUCLEOTIDE SEQUENCE [LARGE SCALE GENOMIC DNA]</scope>
    <source>
        <strain evidence="2">cv. Fuchu</strain>
    </source>
</reference>
<sequence length="63" mass="7212">MAVNPQLFPNGMPVPFVNEMFVLARDGVEFEVDKIPGLASFHRSSFCIRDFYSMQSSFFTFVL</sequence>
<evidence type="ECO:0000313" key="2">
    <source>
        <dbReference type="Proteomes" id="UP000585474"/>
    </source>
</evidence>
<dbReference type="GO" id="GO:0031490">
    <property type="term" value="F:chromatin DNA binding"/>
    <property type="evidence" value="ECO:0007669"/>
    <property type="project" value="TreeGrafter"/>
</dbReference>